<reference evidence="2" key="1">
    <citation type="submission" date="2020-05" db="EMBL/GenBank/DDBJ databases">
        <authorList>
            <person name="Chiriac C."/>
            <person name="Salcher M."/>
            <person name="Ghai R."/>
            <person name="Kavagutti S V."/>
        </authorList>
    </citation>
    <scope>NUCLEOTIDE SEQUENCE</scope>
</reference>
<feature type="domain" description="Peptidase C1A papain C-terminal" evidence="1">
    <location>
        <begin position="42"/>
        <end position="238"/>
    </location>
</feature>
<dbReference type="GO" id="GO:0001897">
    <property type="term" value="P:symbiont-mediated cytolysis of host cell"/>
    <property type="evidence" value="ECO:0007669"/>
    <property type="project" value="UniProtKB-ARBA"/>
</dbReference>
<dbReference type="InterPro" id="IPR000668">
    <property type="entry name" value="Peptidase_C1A_C"/>
</dbReference>
<proteinExistence type="predicted"/>
<accession>A0A6J7XQB9</accession>
<dbReference type="GO" id="GO:0008234">
    <property type="term" value="F:cysteine-type peptidase activity"/>
    <property type="evidence" value="ECO:0007669"/>
    <property type="project" value="InterPro"/>
</dbReference>
<dbReference type="SUPFAM" id="SSF54001">
    <property type="entry name" value="Cysteine proteinases"/>
    <property type="match status" value="1"/>
</dbReference>
<dbReference type="InterPro" id="IPR038765">
    <property type="entry name" value="Papain-like_cys_pep_sf"/>
</dbReference>
<gene>
    <name evidence="2" type="ORF">UFOVP142_28</name>
</gene>
<dbReference type="GO" id="GO:0006508">
    <property type="term" value="P:proteolysis"/>
    <property type="evidence" value="ECO:0007669"/>
    <property type="project" value="InterPro"/>
</dbReference>
<dbReference type="EMBL" id="LR798460">
    <property type="protein sequence ID" value="CAB5237937.1"/>
    <property type="molecule type" value="Genomic_DNA"/>
</dbReference>
<protein>
    <submittedName>
        <fullName evidence="2">Peptidase C1A, papain C-terminal</fullName>
    </submittedName>
</protein>
<name>A0A6J7XQB9_9CAUD</name>
<evidence type="ECO:0000313" key="2">
    <source>
        <dbReference type="EMBL" id="CAB5237937.1"/>
    </source>
</evidence>
<evidence type="ECO:0000259" key="1">
    <source>
        <dbReference type="Pfam" id="PF00112"/>
    </source>
</evidence>
<sequence>MSDLEQWITPDGETRYLGNRQSTLMLVSNFQLPDIPDSELREFDFRNDSKYPVAVKDQDGRGACNGHAAASSYEDACYIAGLPYVAISAWSIYAPLCNGWDIGSSIAEALVLMRDHGAAEESYVPYGTIDPRKLSKAALENRAEHRIEIGCRLNSFRELCIAAHLRMPFNFSVPVNSGFNNLDDEGVPRNTSGPHNHAVSGGFALKRSKRYGIILPTRNSWKTTWGWNGYFNTANKTVEGSGWDAYCVIATIAGQRILPPKLS</sequence>
<organism evidence="2">
    <name type="scientific">uncultured Caudovirales phage</name>
    <dbReference type="NCBI Taxonomy" id="2100421"/>
    <lineage>
        <taxon>Viruses</taxon>
        <taxon>Duplodnaviria</taxon>
        <taxon>Heunggongvirae</taxon>
        <taxon>Uroviricota</taxon>
        <taxon>Caudoviricetes</taxon>
        <taxon>Peduoviridae</taxon>
        <taxon>Maltschvirus</taxon>
        <taxon>Maltschvirus maltsch</taxon>
    </lineage>
</organism>
<dbReference type="Gene3D" id="3.90.70.10">
    <property type="entry name" value="Cysteine proteinases"/>
    <property type="match status" value="1"/>
</dbReference>
<dbReference type="Pfam" id="PF00112">
    <property type="entry name" value="Peptidase_C1"/>
    <property type="match status" value="1"/>
</dbReference>